<evidence type="ECO:0000313" key="2">
    <source>
        <dbReference type="EMBL" id="MDL5057395.1"/>
    </source>
</evidence>
<organism evidence="2 3">
    <name type="scientific">Geitlerinema calcuttense NRMC-F 0142</name>
    <dbReference type="NCBI Taxonomy" id="2922238"/>
    <lineage>
        <taxon>Bacteria</taxon>
        <taxon>Bacillati</taxon>
        <taxon>Cyanobacteriota</taxon>
        <taxon>Cyanophyceae</taxon>
        <taxon>Geitlerinematales</taxon>
        <taxon>Geitlerinemataceae</taxon>
        <taxon>Geitlerinema</taxon>
    </lineage>
</organism>
<dbReference type="NCBIfam" id="TIGR01784">
    <property type="entry name" value="T_den_put_tspse"/>
    <property type="match status" value="1"/>
</dbReference>
<protein>
    <submittedName>
        <fullName evidence="2">Rpn family recombination-promoting nuclease/putative transposase</fullName>
    </submittedName>
</protein>
<dbReference type="RefSeq" id="WP_284474843.1">
    <property type="nucleotide sequence ID" value="NZ_JASVEJ010000030.1"/>
</dbReference>
<sequence>MRRDSIFYQLFQQSPELLFELLENPPVNAENYRFDSVAVKEPKFEIDGVFLPPEAETPGVVFFCEVQFQKDEQLYERLFGESFLYFYRNRDRFEDWQAVVVYPSRIVEQSQTLPYEDLLNGDRVHRVYLDELGEMAQLPLGVALMVLTTLREDRAALEARNLLARSQQELPPPANRAILEMITTIMTYKFANLSRQEVEAMLGITLQQTRVYQEAKAEGREEGERSLILRQLTRRVGEVPEPLRKQIDTLAIAQLESLGEALLDFANLSDLENWLAARET</sequence>
<evidence type="ECO:0000259" key="1">
    <source>
        <dbReference type="Pfam" id="PF14261"/>
    </source>
</evidence>
<dbReference type="InterPro" id="IPR025587">
    <property type="entry name" value="DUF4351"/>
</dbReference>
<accession>A0ABT7M1Z4</accession>
<dbReference type="InterPro" id="IPR022573">
    <property type="entry name" value="DUF2887"/>
</dbReference>
<proteinExistence type="predicted"/>
<dbReference type="PANTHER" id="PTHR35586">
    <property type="entry name" value="SLL1691 PROTEIN"/>
    <property type="match status" value="1"/>
</dbReference>
<feature type="domain" description="DUF4351" evidence="1">
    <location>
        <begin position="218"/>
        <end position="275"/>
    </location>
</feature>
<gene>
    <name evidence="2" type="ORF">QQ055_07980</name>
</gene>
<dbReference type="Pfam" id="PF14261">
    <property type="entry name" value="DUF4351"/>
    <property type="match status" value="1"/>
</dbReference>
<evidence type="ECO:0000313" key="3">
    <source>
        <dbReference type="Proteomes" id="UP001230986"/>
    </source>
</evidence>
<dbReference type="Proteomes" id="UP001230986">
    <property type="component" value="Unassembled WGS sequence"/>
</dbReference>
<keyword evidence="3" id="KW-1185">Reference proteome</keyword>
<dbReference type="Pfam" id="PF11103">
    <property type="entry name" value="DUF2887"/>
    <property type="match status" value="1"/>
</dbReference>
<dbReference type="PANTHER" id="PTHR35586:SF2">
    <property type="entry name" value="SLL1542 PROTEIN"/>
    <property type="match status" value="1"/>
</dbReference>
<name>A0ABT7M1Z4_9CYAN</name>
<dbReference type="EMBL" id="JASVEJ010000030">
    <property type="protein sequence ID" value="MDL5057395.1"/>
    <property type="molecule type" value="Genomic_DNA"/>
</dbReference>
<reference evidence="2 3" key="1">
    <citation type="submission" date="2023-06" db="EMBL/GenBank/DDBJ databases">
        <title>Whole genome sequence of Oscillatoria calcuttensis NRMC-F 0142.</title>
        <authorList>
            <person name="Shakena Fathima T."/>
            <person name="Muralitharan G."/>
            <person name="Thajuddin N."/>
        </authorList>
    </citation>
    <scope>NUCLEOTIDE SEQUENCE [LARGE SCALE GENOMIC DNA]</scope>
    <source>
        <strain evidence="2 3">NRMC-F 0142</strain>
    </source>
</reference>
<comment type="caution">
    <text evidence="2">The sequence shown here is derived from an EMBL/GenBank/DDBJ whole genome shotgun (WGS) entry which is preliminary data.</text>
</comment>
<dbReference type="InterPro" id="IPR010106">
    <property type="entry name" value="RpnA"/>
</dbReference>